<comment type="subcellular location">
    <subcellularLocation>
        <location evidence="1">Cell membrane</location>
        <topology evidence="1">Multi-pass membrane protein</topology>
    </subcellularLocation>
</comment>
<dbReference type="PANTHER" id="PTHR30572:SF4">
    <property type="entry name" value="ABC TRANSPORTER PERMEASE YTRF"/>
    <property type="match status" value="1"/>
</dbReference>
<dbReference type="InterPro" id="IPR025857">
    <property type="entry name" value="MacB_PCD"/>
</dbReference>
<protein>
    <submittedName>
        <fullName evidence="10">ABC transporter permease</fullName>
    </submittedName>
</protein>
<feature type="transmembrane region" description="Helical" evidence="7">
    <location>
        <begin position="616"/>
        <end position="640"/>
    </location>
</feature>
<keyword evidence="5 7" id="KW-0472">Membrane</keyword>
<keyword evidence="3 7" id="KW-0812">Transmembrane</keyword>
<feature type="domain" description="MacB-like periplasmic core" evidence="9">
    <location>
        <begin position="119"/>
        <end position="234"/>
    </location>
</feature>
<dbReference type="InterPro" id="IPR003838">
    <property type="entry name" value="ABC3_permease_C"/>
</dbReference>
<keyword evidence="2" id="KW-1003">Cell membrane</keyword>
<evidence type="ECO:0000259" key="9">
    <source>
        <dbReference type="Pfam" id="PF12704"/>
    </source>
</evidence>
<evidence type="ECO:0000256" key="5">
    <source>
        <dbReference type="ARBA" id="ARBA00023136"/>
    </source>
</evidence>
<name>A0A7V3J9G1_UNCC3</name>
<evidence type="ECO:0000256" key="6">
    <source>
        <dbReference type="ARBA" id="ARBA00038076"/>
    </source>
</evidence>
<comment type="similarity">
    <text evidence="6">Belongs to the ABC-4 integral membrane protein family.</text>
</comment>
<reference evidence="10" key="1">
    <citation type="journal article" date="2020" name="mSystems">
        <title>Genome- and Community-Level Interaction Insights into Carbon Utilization and Element Cycling Functions of Hydrothermarchaeota in Hydrothermal Sediment.</title>
        <authorList>
            <person name="Zhou Z."/>
            <person name="Liu Y."/>
            <person name="Xu W."/>
            <person name="Pan J."/>
            <person name="Luo Z.H."/>
            <person name="Li M."/>
        </authorList>
    </citation>
    <scope>NUCLEOTIDE SEQUENCE [LARGE SCALE GENOMIC DNA]</scope>
    <source>
        <strain evidence="10">SpSt-757</strain>
    </source>
</reference>
<comment type="caution">
    <text evidence="10">The sequence shown here is derived from an EMBL/GenBank/DDBJ whole genome shotgun (WGS) entry which is preliminary data.</text>
</comment>
<evidence type="ECO:0000256" key="2">
    <source>
        <dbReference type="ARBA" id="ARBA00022475"/>
    </source>
</evidence>
<evidence type="ECO:0000256" key="7">
    <source>
        <dbReference type="SAM" id="Phobius"/>
    </source>
</evidence>
<feature type="transmembrane region" description="Helical" evidence="7">
    <location>
        <begin position="660"/>
        <end position="684"/>
    </location>
</feature>
<evidence type="ECO:0000256" key="4">
    <source>
        <dbReference type="ARBA" id="ARBA00022989"/>
    </source>
</evidence>
<organism evidence="10">
    <name type="scientific">candidate division CPR3 bacterium</name>
    <dbReference type="NCBI Taxonomy" id="2268181"/>
    <lineage>
        <taxon>Bacteria</taxon>
        <taxon>Bacteria division CPR3</taxon>
    </lineage>
</organism>
<dbReference type="GO" id="GO:0022857">
    <property type="term" value="F:transmembrane transporter activity"/>
    <property type="evidence" value="ECO:0007669"/>
    <property type="project" value="TreeGrafter"/>
</dbReference>
<evidence type="ECO:0000256" key="3">
    <source>
        <dbReference type="ARBA" id="ARBA00022692"/>
    </source>
</evidence>
<proteinExistence type="inferred from homology"/>
<feature type="transmembrane region" description="Helical" evidence="7">
    <location>
        <begin position="569"/>
        <end position="595"/>
    </location>
</feature>
<feature type="transmembrane region" description="Helical" evidence="7">
    <location>
        <begin position="120"/>
        <end position="143"/>
    </location>
</feature>
<evidence type="ECO:0000259" key="8">
    <source>
        <dbReference type="Pfam" id="PF02687"/>
    </source>
</evidence>
<dbReference type="InterPro" id="IPR050250">
    <property type="entry name" value="Macrolide_Exporter_MacB"/>
</dbReference>
<dbReference type="EMBL" id="DTGG01000010">
    <property type="protein sequence ID" value="HFZ08543.1"/>
    <property type="molecule type" value="Genomic_DNA"/>
</dbReference>
<dbReference type="Pfam" id="PF02687">
    <property type="entry name" value="FtsX"/>
    <property type="match status" value="1"/>
</dbReference>
<gene>
    <name evidence="10" type="ORF">ENV41_00215</name>
</gene>
<dbReference type="PANTHER" id="PTHR30572">
    <property type="entry name" value="MEMBRANE COMPONENT OF TRANSPORTER-RELATED"/>
    <property type="match status" value="1"/>
</dbReference>
<dbReference type="AlphaFoldDB" id="A0A7V3J9G1"/>
<feature type="domain" description="ABC3 transporter permease C-terminal" evidence="8">
    <location>
        <begin position="573"/>
        <end position="693"/>
    </location>
</feature>
<accession>A0A7V3J9G1</accession>
<keyword evidence="4 7" id="KW-1133">Transmembrane helix</keyword>
<evidence type="ECO:0000256" key="1">
    <source>
        <dbReference type="ARBA" id="ARBA00004651"/>
    </source>
</evidence>
<sequence>MEGWLKMNIIKKITQNLKKLVAKEKPKKIVKICWQFLRRKAEKLLFVGNKVFSRIRKSGWFGKLSYFYRRFFYHTRLGRKIYNFGKEIWMIIFPPKGSLPWREVIKISSKNLLAGQSRSMVTIGGVMVGVGAIVILVSFSYGLQEMITKRIIWPEALRIADVSSESSLSVLDQQSLEKIKNLPGVKMVEPAVRLAGKVTFENSKAEVVVVGLTNDYLKLSNIEILKGNIFSKQANAPFTGISSLEKFLASGKGEVAGVSTSQLLIEEGSEVKNSPTVSFRLRDGTYVPVYAEPRLTSRRLGFAQGSILKIYKGTLVWGGVYEDQGGQGRTISPDGQEMGKWLKAEFPLWDQFEGVYAPVNSGEGQVSRTGYVNFRDVWVLTEEEKEVETILEKKVLAESTAAASLEGATLQGTEAAKLAEVVATGSASTETILEVPVLKVAQGAKEALVSQAMLKAWGKKEEEVVGKNLDIEFIITNSLLPDISSRVLSEKTEYKIVGVFGEKLKPVVYVPLGDIQSLGVKRFSSLKVLVDKESRLPEVRTLIQSMGLVTRSLSDTLSQINRLFRVIRFLLGSFGAIALIVALFGMFNTMTVSLLERMREIGIMKSLGTTNLDVQRLFLAEAGLMSLVGGICGVIFGGLIGEVINIFVFNFANKNVNQLFLLPLPFAVFIILLTLFIGLATGFYPSRRAKSISALNAIRYE</sequence>
<dbReference type="GO" id="GO:0005886">
    <property type="term" value="C:plasma membrane"/>
    <property type="evidence" value="ECO:0007669"/>
    <property type="project" value="UniProtKB-SubCell"/>
</dbReference>
<dbReference type="Pfam" id="PF12704">
    <property type="entry name" value="MacB_PCD"/>
    <property type="match status" value="1"/>
</dbReference>
<evidence type="ECO:0000313" key="10">
    <source>
        <dbReference type="EMBL" id="HFZ08543.1"/>
    </source>
</evidence>